<evidence type="ECO:0000313" key="2">
    <source>
        <dbReference type="Proteomes" id="UP000593564"/>
    </source>
</evidence>
<evidence type="ECO:0000313" key="1">
    <source>
        <dbReference type="EMBL" id="KAF5934305.1"/>
    </source>
</evidence>
<accession>A0A7J7G1Y2</accession>
<sequence length="61" mass="6642">MRCGAIQTRGNFPLPFNALWCRSNKGQLSIAIQCAAVPFKQGATVRCHAAPLKQGAIFLRI</sequence>
<comment type="caution">
    <text evidence="1">The sequence shown here is derived from an EMBL/GenBank/DDBJ whole genome shotgun (WGS) entry which is preliminary data.</text>
</comment>
<dbReference type="AlphaFoldDB" id="A0A7J7G1Y2"/>
<gene>
    <name evidence="1" type="ORF">HYC85_030476</name>
</gene>
<reference evidence="1 2" key="2">
    <citation type="submission" date="2020-07" db="EMBL/GenBank/DDBJ databases">
        <title>Genome assembly of wild tea tree DASZ reveals pedigree and selection history of tea varieties.</title>
        <authorList>
            <person name="Zhang W."/>
        </authorList>
    </citation>
    <scope>NUCLEOTIDE SEQUENCE [LARGE SCALE GENOMIC DNA]</scope>
    <source>
        <strain evidence="2">cv. G240</strain>
        <tissue evidence="1">Leaf</tissue>
    </source>
</reference>
<protein>
    <submittedName>
        <fullName evidence="1">Uncharacterized protein</fullName>
    </submittedName>
</protein>
<keyword evidence="2" id="KW-1185">Reference proteome</keyword>
<organism evidence="1 2">
    <name type="scientific">Camellia sinensis</name>
    <name type="common">Tea plant</name>
    <name type="synonym">Thea sinensis</name>
    <dbReference type="NCBI Taxonomy" id="4442"/>
    <lineage>
        <taxon>Eukaryota</taxon>
        <taxon>Viridiplantae</taxon>
        <taxon>Streptophyta</taxon>
        <taxon>Embryophyta</taxon>
        <taxon>Tracheophyta</taxon>
        <taxon>Spermatophyta</taxon>
        <taxon>Magnoliopsida</taxon>
        <taxon>eudicotyledons</taxon>
        <taxon>Gunneridae</taxon>
        <taxon>Pentapetalae</taxon>
        <taxon>asterids</taxon>
        <taxon>Ericales</taxon>
        <taxon>Theaceae</taxon>
        <taxon>Camellia</taxon>
    </lineage>
</organism>
<reference evidence="2" key="1">
    <citation type="journal article" date="2020" name="Nat. Commun.">
        <title>Genome assembly of wild tea tree DASZ reveals pedigree and selection history of tea varieties.</title>
        <authorList>
            <person name="Zhang W."/>
            <person name="Zhang Y."/>
            <person name="Qiu H."/>
            <person name="Guo Y."/>
            <person name="Wan H."/>
            <person name="Zhang X."/>
            <person name="Scossa F."/>
            <person name="Alseekh S."/>
            <person name="Zhang Q."/>
            <person name="Wang P."/>
            <person name="Xu L."/>
            <person name="Schmidt M.H."/>
            <person name="Jia X."/>
            <person name="Li D."/>
            <person name="Zhu A."/>
            <person name="Guo F."/>
            <person name="Chen W."/>
            <person name="Ni D."/>
            <person name="Usadel B."/>
            <person name="Fernie A.R."/>
            <person name="Wen W."/>
        </authorList>
    </citation>
    <scope>NUCLEOTIDE SEQUENCE [LARGE SCALE GENOMIC DNA]</scope>
    <source>
        <strain evidence="2">cv. G240</strain>
    </source>
</reference>
<name>A0A7J7G1Y2_CAMSI</name>
<proteinExistence type="predicted"/>
<dbReference type="EMBL" id="JACBKZ010000014">
    <property type="protein sequence ID" value="KAF5934305.1"/>
    <property type="molecule type" value="Genomic_DNA"/>
</dbReference>
<dbReference type="Proteomes" id="UP000593564">
    <property type="component" value="Unassembled WGS sequence"/>
</dbReference>